<proteinExistence type="predicted"/>
<name>A0A4Z2IFS0_9TELE</name>
<dbReference type="AlphaFoldDB" id="A0A4Z2IFS0"/>
<dbReference type="Proteomes" id="UP000314294">
    <property type="component" value="Unassembled WGS sequence"/>
</dbReference>
<feature type="compositionally biased region" description="Gly residues" evidence="1">
    <location>
        <begin position="155"/>
        <end position="166"/>
    </location>
</feature>
<feature type="region of interest" description="Disordered" evidence="1">
    <location>
        <begin position="1"/>
        <end position="39"/>
    </location>
</feature>
<reference evidence="2 3" key="1">
    <citation type="submission" date="2019-03" db="EMBL/GenBank/DDBJ databases">
        <title>First draft genome of Liparis tanakae, snailfish: a comprehensive survey of snailfish specific genes.</title>
        <authorList>
            <person name="Kim W."/>
            <person name="Song I."/>
            <person name="Jeong J.-H."/>
            <person name="Kim D."/>
            <person name="Kim S."/>
            <person name="Ryu S."/>
            <person name="Song J.Y."/>
            <person name="Lee S.K."/>
        </authorList>
    </citation>
    <scope>NUCLEOTIDE SEQUENCE [LARGE SCALE GENOMIC DNA]</scope>
    <source>
        <tissue evidence="2">Muscle</tissue>
    </source>
</reference>
<accession>A0A4Z2IFS0</accession>
<feature type="region of interest" description="Disordered" evidence="1">
    <location>
        <begin position="142"/>
        <end position="166"/>
    </location>
</feature>
<feature type="region of interest" description="Disordered" evidence="1">
    <location>
        <begin position="60"/>
        <end position="81"/>
    </location>
</feature>
<sequence>MGVPPQYDANRDSDGPSMGGDVGDEGVVGHPGVLCGRQSGDGGVRACDERWQLGKTLQRGERGLMGDGPLSGEGETCRLGDDSSALGEKLWMGEGSSRRGVRLRLGEQLLLPGEKALGDALHARLENSALLLPGEAARLSSHAPLGESSAPGLRPGPGGSGSGVPC</sequence>
<comment type="caution">
    <text evidence="2">The sequence shown here is derived from an EMBL/GenBank/DDBJ whole genome shotgun (WGS) entry which is preliminary data.</text>
</comment>
<protein>
    <submittedName>
        <fullName evidence="2">Uncharacterized protein</fullName>
    </submittedName>
</protein>
<keyword evidence="3" id="KW-1185">Reference proteome</keyword>
<evidence type="ECO:0000256" key="1">
    <source>
        <dbReference type="SAM" id="MobiDB-lite"/>
    </source>
</evidence>
<dbReference type="EMBL" id="SRLO01000095">
    <property type="protein sequence ID" value="TNN76264.1"/>
    <property type="molecule type" value="Genomic_DNA"/>
</dbReference>
<gene>
    <name evidence="2" type="ORF">EYF80_013552</name>
</gene>
<organism evidence="2 3">
    <name type="scientific">Liparis tanakae</name>
    <name type="common">Tanaka's snailfish</name>
    <dbReference type="NCBI Taxonomy" id="230148"/>
    <lineage>
        <taxon>Eukaryota</taxon>
        <taxon>Metazoa</taxon>
        <taxon>Chordata</taxon>
        <taxon>Craniata</taxon>
        <taxon>Vertebrata</taxon>
        <taxon>Euteleostomi</taxon>
        <taxon>Actinopterygii</taxon>
        <taxon>Neopterygii</taxon>
        <taxon>Teleostei</taxon>
        <taxon>Neoteleostei</taxon>
        <taxon>Acanthomorphata</taxon>
        <taxon>Eupercaria</taxon>
        <taxon>Perciformes</taxon>
        <taxon>Cottioidei</taxon>
        <taxon>Cottales</taxon>
        <taxon>Liparidae</taxon>
        <taxon>Liparis</taxon>
    </lineage>
</organism>
<evidence type="ECO:0000313" key="2">
    <source>
        <dbReference type="EMBL" id="TNN76264.1"/>
    </source>
</evidence>
<evidence type="ECO:0000313" key="3">
    <source>
        <dbReference type="Proteomes" id="UP000314294"/>
    </source>
</evidence>